<accession>A0ACB8F876</accession>
<name>A0ACB8F876_9SAUR</name>
<dbReference type="Proteomes" id="UP000827872">
    <property type="component" value="Linkage Group LG08"/>
</dbReference>
<evidence type="ECO:0000313" key="1">
    <source>
        <dbReference type="EMBL" id="KAH8001441.1"/>
    </source>
</evidence>
<gene>
    <name evidence="1" type="ORF">K3G42_007301</name>
</gene>
<proteinExistence type="predicted"/>
<protein>
    <submittedName>
        <fullName evidence="1">Uncharacterized protein</fullName>
    </submittedName>
</protein>
<evidence type="ECO:0000313" key="2">
    <source>
        <dbReference type="Proteomes" id="UP000827872"/>
    </source>
</evidence>
<sequence>MLGLGEPGWAQSPTPSLPRHGVSLPADWLIDRLKDQRASGSASHPVLEAVSRRGREVASCRDGEYQIDEASQCSAVSSLGAGVAVASRGSATSLGATLGLVPGHSDTELPQLSEM</sequence>
<comment type="caution">
    <text evidence="1">The sequence shown here is derived from an EMBL/GenBank/DDBJ whole genome shotgun (WGS) entry which is preliminary data.</text>
</comment>
<organism evidence="1 2">
    <name type="scientific">Sphaerodactylus townsendi</name>
    <dbReference type="NCBI Taxonomy" id="933632"/>
    <lineage>
        <taxon>Eukaryota</taxon>
        <taxon>Metazoa</taxon>
        <taxon>Chordata</taxon>
        <taxon>Craniata</taxon>
        <taxon>Vertebrata</taxon>
        <taxon>Euteleostomi</taxon>
        <taxon>Lepidosauria</taxon>
        <taxon>Squamata</taxon>
        <taxon>Bifurcata</taxon>
        <taxon>Gekkota</taxon>
        <taxon>Sphaerodactylidae</taxon>
        <taxon>Sphaerodactylus</taxon>
    </lineage>
</organism>
<reference evidence="1" key="1">
    <citation type="submission" date="2021-08" db="EMBL/GenBank/DDBJ databases">
        <title>The first chromosome-level gecko genome reveals the dynamic sex chromosomes of Neotropical dwarf geckos (Sphaerodactylidae: Sphaerodactylus).</title>
        <authorList>
            <person name="Pinto B.J."/>
            <person name="Keating S.E."/>
            <person name="Gamble T."/>
        </authorList>
    </citation>
    <scope>NUCLEOTIDE SEQUENCE</scope>
    <source>
        <strain evidence="1">TG3544</strain>
    </source>
</reference>
<dbReference type="EMBL" id="CM037621">
    <property type="protein sequence ID" value="KAH8001441.1"/>
    <property type="molecule type" value="Genomic_DNA"/>
</dbReference>
<keyword evidence="2" id="KW-1185">Reference proteome</keyword>